<comment type="caution">
    <text evidence="2">The sequence shown here is derived from an EMBL/GenBank/DDBJ whole genome shotgun (WGS) entry which is preliminary data.</text>
</comment>
<proteinExistence type="predicted"/>
<feature type="compositionally biased region" description="Polar residues" evidence="1">
    <location>
        <begin position="32"/>
        <end position="43"/>
    </location>
</feature>
<name>A0A498H024_9EURY</name>
<accession>A0A498H024</accession>
<dbReference type="Proteomes" id="UP000290932">
    <property type="component" value="Unassembled WGS sequence"/>
</dbReference>
<reference evidence="2 3" key="1">
    <citation type="journal article" date="2015" name="Int. J. Syst. Evol. Microbiol.">
        <title>Methanoculleus taiwanensis sp. nov., a methanogen isolated from deep marine sediment at the deformation front area near Taiwan.</title>
        <authorList>
            <person name="Weng C.Y."/>
            <person name="Chen S.C."/>
            <person name="Lai M.C."/>
            <person name="Wu S.Y."/>
            <person name="Lin S."/>
            <person name="Yang T.F."/>
            <person name="Chen P.C."/>
        </authorList>
    </citation>
    <scope>NUCLEOTIDE SEQUENCE [LARGE SCALE GENOMIC DNA]</scope>
    <source>
        <strain evidence="2 3">CYW4</strain>
    </source>
</reference>
<dbReference type="AlphaFoldDB" id="A0A498H024"/>
<gene>
    <name evidence="2" type="ORF">ABH15_09065</name>
</gene>
<feature type="compositionally biased region" description="Basic and acidic residues" evidence="1">
    <location>
        <begin position="49"/>
        <end position="67"/>
    </location>
</feature>
<feature type="region of interest" description="Disordered" evidence="1">
    <location>
        <begin position="16"/>
        <end position="67"/>
    </location>
</feature>
<evidence type="ECO:0000256" key="1">
    <source>
        <dbReference type="SAM" id="MobiDB-lite"/>
    </source>
</evidence>
<evidence type="ECO:0000313" key="3">
    <source>
        <dbReference type="Proteomes" id="UP000290932"/>
    </source>
</evidence>
<evidence type="ECO:0000313" key="2">
    <source>
        <dbReference type="EMBL" id="RXE56271.1"/>
    </source>
</evidence>
<keyword evidence="3" id="KW-1185">Reference proteome</keyword>
<dbReference type="EMBL" id="LHQS01000002">
    <property type="protein sequence ID" value="RXE56271.1"/>
    <property type="molecule type" value="Genomic_DNA"/>
</dbReference>
<organism evidence="2 3">
    <name type="scientific">Methanoculleus taiwanensis</name>
    <dbReference type="NCBI Taxonomy" id="1550565"/>
    <lineage>
        <taxon>Archaea</taxon>
        <taxon>Methanobacteriati</taxon>
        <taxon>Methanobacteriota</taxon>
        <taxon>Stenosarchaea group</taxon>
        <taxon>Methanomicrobia</taxon>
        <taxon>Methanomicrobiales</taxon>
        <taxon>Methanomicrobiaceae</taxon>
        <taxon>Methanoculleus</taxon>
    </lineage>
</organism>
<sequence>MTVILYMVCFSIAGGAAPRPKTEVSDPPGGESHTNAGACSAQRQGGLREVAKSETKTYQKEVEKQGDSRPAFRCRDLVRLAHPSGNSSQMLFEGMLTVIGSVCYISIQQQ</sequence>
<protein>
    <submittedName>
        <fullName evidence="2">Uncharacterized protein</fullName>
    </submittedName>
</protein>